<accession>A0ABT6Z2S9</accession>
<comment type="caution">
    <text evidence="2">The sequence shown here is derived from an EMBL/GenBank/DDBJ whole genome shotgun (WGS) entry which is preliminary data.</text>
</comment>
<organism evidence="2 3">
    <name type="scientific">Flectobacillus rivi</name>
    <dbReference type="NCBI Taxonomy" id="2984209"/>
    <lineage>
        <taxon>Bacteria</taxon>
        <taxon>Pseudomonadati</taxon>
        <taxon>Bacteroidota</taxon>
        <taxon>Cytophagia</taxon>
        <taxon>Cytophagales</taxon>
        <taxon>Flectobacillaceae</taxon>
        <taxon>Flectobacillus</taxon>
    </lineage>
</organism>
<name>A0ABT6Z2S9_9BACT</name>
<dbReference type="Proteomes" id="UP001225761">
    <property type="component" value="Unassembled WGS sequence"/>
</dbReference>
<evidence type="ECO:0000313" key="2">
    <source>
        <dbReference type="EMBL" id="MDI9875399.1"/>
    </source>
</evidence>
<proteinExistence type="predicted"/>
<dbReference type="InterPro" id="IPR024975">
    <property type="entry name" value="NOV_C"/>
</dbReference>
<gene>
    <name evidence="2" type="ORF">QM481_12730</name>
</gene>
<reference evidence="2 3" key="1">
    <citation type="submission" date="2023-05" db="EMBL/GenBank/DDBJ databases">
        <title>Novel species of genus Flectobacillus isolated from stream in China.</title>
        <authorList>
            <person name="Lu H."/>
        </authorList>
    </citation>
    <scope>NUCLEOTIDE SEQUENCE [LARGE SCALE GENOMIC DNA]</scope>
    <source>
        <strain evidence="2 3">LFS242W</strain>
    </source>
</reference>
<dbReference type="EMBL" id="JASHIE010000008">
    <property type="protein sequence ID" value="MDI9875399.1"/>
    <property type="molecule type" value="Genomic_DNA"/>
</dbReference>
<sequence>MKMNNNNILGLYIAFYLAKFNKEAYLNLGFKNQTETHKAIGGILNVKPSTIQNWRDEFDPLFGHRAGWYQRGLSISRIKVLEAIGDLDESSLRGIVQDILGKNNVVEDLEQLVSVVPEEKKKKQKRIYVPRNVTGRKAEEIFIEWFKSGQEEIPQGKNFVDMRDYGCGYDFQVVVSDKQIYAVEVKGFSEDDGGVLITGKEWETAGVMKADYYLVLVNNIVKDPVITVINNPYEKLFPKRNLQTVIQVNWIVSAKEIRQLKEILS</sequence>
<protein>
    <submittedName>
        <fullName evidence="2">DUF3883 domain-containing protein</fullName>
    </submittedName>
</protein>
<dbReference type="Pfam" id="PF13020">
    <property type="entry name" value="NOV_C"/>
    <property type="match status" value="1"/>
</dbReference>
<keyword evidence="3" id="KW-1185">Reference proteome</keyword>
<dbReference type="RefSeq" id="WP_283382032.1">
    <property type="nucleotide sequence ID" value="NZ_JASHIE010000008.1"/>
</dbReference>
<evidence type="ECO:0000313" key="3">
    <source>
        <dbReference type="Proteomes" id="UP001225761"/>
    </source>
</evidence>
<feature type="domain" description="Protein NO VEIN C-terminal" evidence="1">
    <location>
        <begin position="139"/>
        <end position="228"/>
    </location>
</feature>
<evidence type="ECO:0000259" key="1">
    <source>
        <dbReference type="Pfam" id="PF13020"/>
    </source>
</evidence>